<sequence length="262" mass="29559">MSFHGTDVRRKAIARLRAGAKNAEVARALGVPLGTVGYWLHKDRAERGECPGAHRPKCPRCDGRELDAAAYSYLLALYLGDGHIIQYSAHRAPSLMITCGDDWPGLMDACEAAMRTVFPDNSVCRVRKTGCHNVKVYSKHLWCLFPQHGPGKKHERPIALEAWQQQIVDAHPWEFLRGLVHSDGCRITNWTTRMVGGERKRYEYPRYLFANKSDDIRRLFSDTLTKVGVEWTVLARGSDPFNISVARKDSVALMDAHIGPKY</sequence>
<gene>
    <name evidence="1" type="ORF">San01_68080</name>
</gene>
<dbReference type="AlphaFoldDB" id="A0A5J4LRR1"/>
<evidence type="ECO:0000313" key="2">
    <source>
        <dbReference type="Proteomes" id="UP000325598"/>
    </source>
</evidence>
<comment type="caution">
    <text evidence="1">The sequence shown here is derived from an EMBL/GenBank/DDBJ whole genome shotgun (WGS) entry which is preliminary data.</text>
</comment>
<dbReference type="InterPro" id="IPR009057">
    <property type="entry name" value="Homeodomain-like_sf"/>
</dbReference>
<dbReference type="GeneID" id="96754533"/>
<keyword evidence="2" id="KW-1185">Reference proteome</keyword>
<evidence type="ECO:0000313" key="1">
    <source>
        <dbReference type="EMBL" id="GES34320.1"/>
    </source>
</evidence>
<reference evidence="1 2" key="1">
    <citation type="submission" date="2019-10" db="EMBL/GenBank/DDBJ databases">
        <title>Whole genome shotgun sequence of Streptomyces angustmyceticus NBRC 3934.</title>
        <authorList>
            <person name="Hosoyama A."/>
            <person name="Ichikawa N."/>
            <person name="Kimura A."/>
            <person name="Kitahashi Y."/>
            <person name="Komaki H."/>
            <person name="Uohara A."/>
        </authorList>
    </citation>
    <scope>NUCLEOTIDE SEQUENCE [LARGE SCALE GENOMIC DNA]</scope>
    <source>
        <strain evidence="1 2">NBRC 3934</strain>
    </source>
</reference>
<dbReference type="Proteomes" id="UP000325598">
    <property type="component" value="Unassembled WGS sequence"/>
</dbReference>
<accession>A0A5J4LRR1</accession>
<organism evidence="1 2">
    <name type="scientific">Streptomyces angustmyceticus</name>
    <dbReference type="NCBI Taxonomy" id="285578"/>
    <lineage>
        <taxon>Bacteria</taxon>
        <taxon>Bacillati</taxon>
        <taxon>Actinomycetota</taxon>
        <taxon>Actinomycetes</taxon>
        <taxon>Kitasatosporales</taxon>
        <taxon>Streptomycetaceae</taxon>
        <taxon>Streptomyces</taxon>
    </lineage>
</organism>
<name>A0A5J4LRR1_9ACTN</name>
<dbReference type="SUPFAM" id="SSF46689">
    <property type="entry name" value="Homeodomain-like"/>
    <property type="match status" value="1"/>
</dbReference>
<dbReference type="Gene3D" id="1.10.10.10">
    <property type="entry name" value="Winged helix-like DNA-binding domain superfamily/Winged helix DNA-binding domain"/>
    <property type="match status" value="1"/>
</dbReference>
<dbReference type="InterPro" id="IPR036388">
    <property type="entry name" value="WH-like_DNA-bd_sf"/>
</dbReference>
<dbReference type="Gene3D" id="3.10.28.10">
    <property type="entry name" value="Homing endonucleases"/>
    <property type="match status" value="1"/>
</dbReference>
<protein>
    <recommendedName>
        <fullName evidence="3">Helix-turn-helix domain-containing protein</fullName>
    </recommendedName>
</protein>
<dbReference type="OrthoDB" id="3366805at2"/>
<dbReference type="InterPro" id="IPR027434">
    <property type="entry name" value="Homing_endonucl"/>
</dbReference>
<evidence type="ECO:0008006" key="3">
    <source>
        <dbReference type="Google" id="ProtNLM"/>
    </source>
</evidence>
<dbReference type="EMBL" id="BLAG01000027">
    <property type="protein sequence ID" value="GES34320.1"/>
    <property type="molecule type" value="Genomic_DNA"/>
</dbReference>
<proteinExistence type="predicted"/>
<dbReference type="RefSeq" id="WP_086720118.1">
    <property type="nucleotide sequence ID" value="NZ_BLAG01000027.1"/>
</dbReference>